<accession>A0A382ZRZ4</accession>
<dbReference type="EMBL" id="UINC01186051">
    <property type="protein sequence ID" value="SVD98080.1"/>
    <property type="molecule type" value="Genomic_DNA"/>
</dbReference>
<dbReference type="InterPro" id="IPR014917">
    <property type="entry name" value="DUF1800"/>
</dbReference>
<proteinExistence type="predicted"/>
<reference evidence="1" key="1">
    <citation type="submission" date="2018-05" db="EMBL/GenBank/DDBJ databases">
        <authorList>
            <person name="Lanie J.A."/>
            <person name="Ng W.-L."/>
            <person name="Kazmierczak K.M."/>
            <person name="Andrzejewski T.M."/>
            <person name="Davidsen T.M."/>
            <person name="Wayne K.J."/>
            <person name="Tettelin H."/>
            <person name="Glass J.I."/>
            <person name="Rusch D."/>
            <person name="Podicherti R."/>
            <person name="Tsui H.-C.T."/>
            <person name="Winkler M.E."/>
        </authorList>
    </citation>
    <scope>NUCLEOTIDE SEQUENCE</scope>
</reference>
<name>A0A382ZRZ4_9ZZZZ</name>
<dbReference type="Pfam" id="PF08811">
    <property type="entry name" value="DUF1800"/>
    <property type="match status" value="1"/>
</dbReference>
<sequence length="152" mass="17757">MATQDIALMAHLMRRAGFGATREELEELSTKGYEEVVEELLDAETQPGLNRFELMRFHPWLWKPGTLPGMGSAEWLWFMVNTKRPLEEKMTLFWHQVFATGVSKVDHYHEISNMINMLREKGMGNYRDLLIEISKNPAMIYWLDNNENHADA</sequence>
<protein>
    <recommendedName>
        <fullName evidence="2">DUF1800 domain-containing protein</fullName>
    </recommendedName>
</protein>
<evidence type="ECO:0000313" key="1">
    <source>
        <dbReference type="EMBL" id="SVD98080.1"/>
    </source>
</evidence>
<evidence type="ECO:0008006" key="2">
    <source>
        <dbReference type="Google" id="ProtNLM"/>
    </source>
</evidence>
<feature type="non-terminal residue" evidence="1">
    <location>
        <position position="152"/>
    </location>
</feature>
<gene>
    <name evidence="1" type="ORF">METZ01_LOCUS450934</name>
</gene>
<organism evidence="1">
    <name type="scientific">marine metagenome</name>
    <dbReference type="NCBI Taxonomy" id="408172"/>
    <lineage>
        <taxon>unclassified sequences</taxon>
        <taxon>metagenomes</taxon>
        <taxon>ecological metagenomes</taxon>
    </lineage>
</organism>
<dbReference type="AlphaFoldDB" id="A0A382ZRZ4"/>